<evidence type="ECO:0000256" key="6">
    <source>
        <dbReference type="ARBA" id="ARBA00023049"/>
    </source>
</evidence>
<comment type="caution">
    <text evidence="10">The sequence shown here is derived from an EMBL/GenBank/DDBJ whole genome shotgun (WGS) entry which is preliminary data.</text>
</comment>
<sequence>MKKLHGKSLFLFLGVVMLYILFLPQNASASIVNPHQEYTYAQMERDIQRLAQTYPDLIQYEVIGKSEYGRNIYAVALGNGHSTVFINGSHHAREWLSTNLNMHMIEQYAQGYRSNRSYDNGRYPIRSILDNTTIWFVPMVNPDGVELQQKGLSAFPSSSHSGLITMNNGSLNFKRWKANAKGVDLNRQYDAHWNNIRNDPGRPHFENYKGTAPHSASEAKAMVDFTRRIDPEIAVNYHSSGEILFWNFLQTGARYERDLRIARQISSLTSYPLIFAGSNPSGGGMTDWFINDFHRPAFTPELGRYAGPTNLPISEFNRIWVQNRYVGLYVAQESHKLYQGRAREVAEREVRSAEQEANKLVDYYVFSSPDDVALTPAFQAQYDKANDQINHAVQIVRSLNASELKRNLQDRLNRAVELRRRATVTIRVINRGELLDRRAELLEEEFARGTVSDRVRIRRDNVLIERDRTEESIERVIGVGNRRLFTNAYVTSVNDLLRVSENAFVKDTILLQIEEELAKGNQAKVEELLRKLEELTIPNDPRIAPFVESLNAKEAELRATVSTTEASEATEEEGSEEVTESDDAEEVQEIEETDEKEDVVEIVEEETDEIEEDFTPEELEEEMIDEDLVEDENNPELVATFSNDVEEEDLHFVLSLNGYNKLKLIDITINDITIEDIEISDEDGSYSFSYELTDEEREQLENGELMAVITLQIEDNEDIHFLELEVIADVSTE</sequence>
<evidence type="ECO:0000256" key="2">
    <source>
        <dbReference type="ARBA" id="ARBA00005988"/>
    </source>
</evidence>
<dbReference type="PANTHER" id="PTHR11705">
    <property type="entry name" value="PROTEASE FAMILY M14 CARBOXYPEPTIDASE A,B"/>
    <property type="match status" value="1"/>
</dbReference>
<comment type="similarity">
    <text evidence="2 7">Belongs to the peptidase M14 family.</text>
</comment>
<comment type="cofactor">
    <cofactor evidence="1">
        <name>Zn(2+)</name>
        <dbReference type="ChEBI" id="CHEBI:29105"/>
    </cofactor>
</comment>
<reference evidence="10 11" key="1">
    <citation type="submission" date="2023-10" db="EMBL/GenBank/DDBJ databases">
        <title>Screening of Alkalihalobacillus lindianensis BZ-TG-R113 and Its Alleviation of Salt Stress on Rapeseed Growth.</title>
        <authorList>
            <person name="Zhao B."/>
            <person name="Guo T."/>
        </authorList>
    </citation>
    <scope>NUCLEOTIDE SEQUENCE [LARGE SCALE GENOMIC DNA]</scope>
    <source>
        <strain evidence="10 11">BZ-TG-R113</strain>
    </source>
</reference>
<dbReference type="RefSeq" id="WP_317121575.1">
    <property type="nucleotide sequence ID" value="NZ_JAWJBA010000002.1"/>
</dbReference>
<proteinExistence type="inferred from homology"/>
<dbReference type="PRINTS" id="PR00765">
    <property type="entry name" value="CRBOXYPTASEA"/>
</dbReference>
<dbReference type="InterPro" id="IPR041378">
    <property type="entry name" value="S-layer_SbsC_C"/>
</dbReference>
<keyword evidence="5" id="KW-0862">Zinc</keyword>
<dbReference type="Pfam" id="PF00246">
    <property type="entry name" value="Peptidase_M14"/>
    <property type="match status" value="1"/>
</dbReference>
<evidence type="ECO:0000313" key="10">
    <source>
        <dbReference type="EMBL" id="MDV2684338.1"/>
    </source>
</evidence>
<dbReference type="EMBL" id="JAWJBA010000002">
    <property type="protein sequence ID" value="MDV2684338.1"/>
    <property type="molecule type" value="Genomic_DNA"/>
</dbReference>
<dbReference type="InterPro" id="IPR000834">
    <property type="entry name" value="Peptidase_M14"/>
</dbReference>
<dbReference type="SUPFAM" id="SSF53187">
    <property type="entry name" value="Zn-dependent exopeptidases"/>
    <property type="match status" value="1"/>
</dbReference>
<feature type="compositionally biased region" description="Acidic residues" evidence="8">
    <location>
        <begin position="568"/>
        <end position="599"/>
    </location>
</feature>
<dbReference type="GO" id="GO:0004180">
    <property type="term" value="F:carboxypeptidase activity"/>
    <property type="evidence" value="ECO:0007669"/>
    <property type="project" value="UniProtKB-KW"/>
</dbReference>
<feature type="domain" description="Peptidase M14" evidence="9">
    <location>
        <begin position="36"/>
        <end position="334"/>
    </location>
</feature>
<evidence type="ECO:0000256" key="3">
    <source>
        <dbReference type="ARBA" id="ARBA00022670"/>
    </source>
</evidence>
<keyword evidence="4" id="KW-0378">Hydrolase</keyword>
<dbReference type="Gene3D" id="3.40.630.10">
    <property type="entry name" value="Zn peptidases"/>
    <property type="match status" value="1"/>
</dbReference>
<keyword evidence="10" id="KW-0121">Carboxypeptidase</keyword>
<dbReference type="Proteomes" id="UP001287282">
    <property type="component" value="Unassembled WGS sequence"/>
</dbReference>
<name>A0ABU3X8X0_9BACI</name>
<evidence type="ECO:0000256" key="1">
    <source>
        <dbReference type="ARBA" id="ARBA00001947"/>
    </source>
</evidence>
<evidence type="ECO:0000256" key="4">
    <source>
        <dbReference type="ARBA" id="ARBA00022801"/>
    </source>
</evidence>
<evidence type="ECO:0000256" key="5">
    <source>
        <dbReference type="ARBA" id="ARBA00022833"/>
    </source>
</evidence>
<dbReference type="PROSITE" id="PS52035">
    <property type="entry name" value="PEPTIDASE_M14"/>
    <property type="match status" value="1"/>
</dbReference>
<evidence type="ECO:0000313" key="11">
    <source>
        <dbReference type="Proteomes" id="UP001287282"/>
    </source>
</evidence>
<keyword evidence="6" id="KW-0482">Metalloprotease</keyword>
<dbReference type="PANTHER" id="PTHR11705:SF143">
    <property type="entry name" value="SLL0236 PROTEIN"/>
    <property type="match status" value="1"/>
</dbReference>
<feature type="active site" description="Proton donor/acceptor" evidence="7">
    <location>
        <position position="301"/>
    </location>
</feature>
<gene>
    <name evidence="10" type="ORF">RYX56_08145</name>
</gene>
<keyword evidence="3" id="KW-0645">Protease</keyword>
<keyword evidence="11" id="KW-1185">Reference proteome</keyword>
<evidence type="ECO:0000256" key="7">
    <source>
        <dbReference type="PROSITE-ProRule" id="PRU01379"/>
    </source>
</evidence>
<accession>A0ABU3X8X0</accession>
<dbReference type="Pfam" id="PF18058">
    <property type="entry name" value="SbsC_C"/>
    <property type="match status" value="1"/>
</dbReference>
<protein>
    <submittedName>
        <fullName evidence="10">M14 family zinc carboxypeptidase</fullName>
    </submittedName>
</protein>
<feature type="region of interest" description="Disordered" evidence="8">
    <location>
        <begin position="558"/>
        <end position="599"/>
    </location>
</feature>
<dbReference type="SMART" id="SM00631">
    <property type="entry name" value="Zn_pept"/>
    <property type="match status" value="1"/>
</dbReference>
<organism evidence="10 11">
    <name type="scientific">Alkalihalophilus lindianensis</name>
    <dbReference type="NCBI Taxonomy" id="1630542"/>
    <lineage>
        <taxon>Bacteria</taxon>
        <taxon>Bacillati</taxon>
        <taxon>Bacillota</taxon>
        <taxon>Bacilli</taxon>
        <taxon>Bacillales</taxon>
        <taxon>Bacillaceae</taxon>
        <taxon>Alkalihalophilus</taxon>
    </lineage>
</organism>
<evidence type="ECO:0000256" key="8">
    <source>
        <dbReference type="SAM" id="MobiDB-lite"/>
    </source>
</evidence>
<evidence type="ECO:0000259" key="9">
    <source>
        <dbReference type="PROSITE" id="PS52035"/>
    </source>
</evidence>